<gene>
    <name evidence="13" type="ORF">CLO192961_LOCUS172215</name>
</gene>
<dbReference type="SUPFAM" id="SSF52540">
    <property type="entry name" value="P-loop containing nucleoside triphosphate hydrolases"/>
    <property type="match status" value="2"/>
</dbReference>
<name>A0ABY6U3K2_BIOOC</name>
<feature type="transmembrane region" description="Helical" evidence="10">
    <location>
        <begin position="914"/>
        <end position="938"/>
    </location>
</feature>
<keyword evidence="6" id="KW-0067">ATP-binding</keyword>
<keyword evidence="3" id="KW-1003">Cell membrane</keyword>
<evidence type="ECO:0000259" key="12">
    <source>
        <dbReference type="PROSITE" id="PS50929"/>
    </source>
</evidence>
<feature type="transmembrane region" description="Helical" evidence="10">
    <location>
        <begin position="485"/>
        <end position="507"/>
    </location>
</feature>
<dbReference type="PROSITE" id="PS50893">
    <property type="entry name" value="ABC_TRANSPORTER_2"/>
    <property type="match status" value="2"/>
</dbReference>
<feature type="region of interest" description="Disordered" evidence="9">
    <location>
        <begin position="829"/>
        <end position="848"/>
    </location>
</feature>
<dbReference type="InterPro" id="IPR027417">
    <property type="entry name" value="P-loop_NTPase"/>
</dbReference>
<evidence type="ECO:0000256" key="6">
    <source>
        <dbReference type="ARBA" id="ARBA00022840"/>
    </source>
</evidence>
<dbReference type="Pfam" id="PF00664">
    <property type="entry name" value="ABC_membrane"/>
    <property type="match status" value="2"/>
</dbReference>
<evidence type="ECO:0008006" key="15">
    <source>
        <dbReference type="Google" id="ProtNLM"/>
    </source>
</evidence>
<feature type="transmembrane region" description="Helical" evidence="10">
    <location>
        <begin position="380"/>
        <end position="399"/>
    </location>
</feature>
<evidence type="ECO:0000313" key="13">
    <source>
        <dbReference type="EMBL" id="VUC25595.1"/>
    </source>
</evidence>
<dbReference type="PROSITE" id="PS50929">
    <property type="entry name" value="ABC_TM1F"/>
    <property type="match status" value="2"/>
</dbReference>
<feature type="transmembrane region" description="Helical" evidence="10">
    <location>
        <begin position="159"/>
        <end position="175"/>
    </location>
</feature>
<dbReference type="Gene3D" id="3.40.50.300">
    <property type="entry name" value="P-loop containing nucleotide triphosphate hydrolases"/>
    <property type="match status" value="2"/>
</dbReference>
<dbReference type="Gene3D" id="1.20.1560.10">
    <property type="entry name" value="ABC transporter type 1, transmembrane domain"/>
    <property type="match status" value="2"/>
</dbReference>
<feature type="transmembrane region" description="Helical" evidence="10">
    <location>
        <begin position="268"/>
        <end position="288"/>
    </location>
</feature>
<dbReference type="InterPro" id="IPR044746">
    <property type="entry name" value="ABCC_6TM_D1"/>
</dbReference>
<dbReference type="InterPro" id="IPR003439">
    <property type="entry name" value="ABC_transporter-like_ATP-bd"/>
</dbReference>
<keyword evidence="4 10" id="KW-0812">Transmembrane</keyword>
<feature type="transmembrane region" description="Helical" evidence="10">
    <location>
        <begin position="876"/>
        <end position="902"/>
    </location>
</feature>
<keyword evidence="5" id="KW-0547">Nucleotide-binding</keyword>
<evidence type="ECO:0000259" key="11">
    <source>
        <dbReference type="PROSITE" id="PS50893"/>
    </source>
</evidence>
<accession>A0ABY6U3K2</accession>
<dbReference type="EMBL" id="CABFNS010000737">
    <property type="protein sequence ID" value="VUC25595.1"/>
    <property type="molecule type" value="Genomic_DNA"/>
</dbReference>
<sequence length="1454" mass="158911">MAYSDSAGELFEDAFAKCQGELDLSLFATWVSIGVAGAFGVLSLVEMGYLMRRPTIVRAPALLLISKLFFGIAWAAFIIASLALTVNDPIGASKCSQAQSALNVISTCLAVILSLSAHSKSRRPSTLLCSFLFVALLTNVAKCQLLWTVATDTSTKKVSALFTASIVMQMCFLGTNSKWQPDWLSWDTDAHSPEETSSIFSLGLYSWLNSLLWKGYRNVLSLDDLYPLDQAIAAGLPEKSLDQIPRSTKRQSNWTVLMWAAKPLARPLLLPVFPRICLIGFTFCQPFLINRLLEYLAHDGENGSKQDAAGLVGATILVYLGIAISTSLYWYYQERSQSLLRAFLVTSIYQKATQAPSSENKAAITLMSTDVDRIYTGVRFVHEIWANIIQIALSAWHLYRVIGLSFLAPLILVAFAFATSIVLSKYATKYQRNWMKFVEKRIGVTSYALSHIKEYRISGMTTPVQNLVQEERVEEIRQGGKSRGIIGISATTSYIPQALAPVLTFAFGSKVIDSTKAFTTLSFLSLLASPLMLVLQVIPILSACFACLRRIYEFTLTPNRQDPRLAKGQLTAPPDEKSSRAKTSSDAAVVLSGASFGWVAETSVLKDINISVERSSLTFVIGTVASGKSTLCKGILGEVPFYTGQVMVDAAADKIGYCDQSPFLMNATVMENIVGNSSFDSRRYNDVISATMLEEDLTTFSHKDQTKIGSKGVSVSGGQRQRISLARALYHDAELLILDDIFTGLDEKTSQQICWRVFGPEGLLRSRRTTVVLCTQATQFMFVADQIVELSSEGTVTKQGAVEDFISETSYPQNYEALSLGQKKEDMEDVLQRSPAEEAPAKAEKDTPAVNVTANPASKTDTSLYVHYMSSIGLPLVIVFLIVTASTGLFFNFPAIWLGIWSADSVKDVPDHSFAFYIGIFVLVAVLGVFVVFAMGLINLKTFVRLSGTHLHEQVLQTAMHSSLRFLTTTDTGKILNLFSQDMTIIDSQLPRMVNNFLNTLASSIGQAIIVALSSGYLAISYPFFIVILFGLQKVYLPTSKQLRILDLEAKSPLFTHFLDTQDGITTLRAFGWIPDQISRNRDLLNSSQRPSYLLAMAQQWLLLVMNIIVAILAIILVSLATNLQGINGGSVGAGLVMLMGFGTMMTAVINSYTGLEIALGGINRLKTFGETTEGEDKPGEDVVPAVEWPSNGSITISDVAASYTNDPNALVLSEVALDIKPGEKVAVCGRTGSGKSSLVSLILRMIDPLAPHGSQSPAMTIDGTHLDKINRTALRERIIALSQDAVFLPEGSSFRTNLDPWNDATREEAMEALAVVGLLEVLQDRGGLDALVKNAELSAGQKQMFALGRAILRRRVRARKMSDKGLPEGGVLLLDEMTASVDKETEKQMLDLVWKEFEAYTILMVTHSIQAAARCDRVLTMEKGKIVEDGETGALMQDEGSKFRALAGSLADN</sequence>
<dbReference type="CDD" id="cd18579">
    <property type="entry name" value="ABC_6TM_ABCC_D1"/>
    <property type="match status" value="1"/>
</dbReference>
<feature type="transmembrane region" description="Helical" evidence="10">
    <location>
        <begin position="405"/>
        <end position="427"/>
    </location>
</feature>
<feature type="region of interest" description="Disordered" evidence="9">
    <location>
        <begin position="563"/>
        <end position="584"/>
    </location>
</feature>
<feature type="domain" description="ABC transporter" evidence="11">
    <location>
        <begin position="1195"/>
        <end position="1449"/>
    </location>
</feature>
<feature type="domain" description="ABC transmembrane type-1" evidence="12">
    <location>
        <begin position="878"/>
        <end position="1157"/>
    </location>
</feature>
<feature type="compositionally biased region" description="Basic and acidic residues" evidence="9">
    <location>
        <begin position="835"/>
        <end position="847"/>
    </location>
</feature>
<dbReference type="PANTHER" id="PTHR24223:SF345">
    <property type="entry name" value="ABC MULTIDRUG TRANSPORTER (EUROFUNG)"/>
    <property type="match status" value="1"/>
</dbReference>
<dbReference type="SUPFAM" id="SSF90123">
    <property type="entry name" value="ABC transporter transmembrane region"/>
    <property type="match status" value="2"/>
</dbReference>
<feature type="transmembrane region" description="Helical" evidence="10">
    <location>
        <begin position="127"/>
        <end position="147"/>
    </location>
</feature>
<dbReference type="InterPro" id="IPR036640">
    <property type="entry name" value="ABC1_TM_sf"/>
</dbReference>
<keyword evidence="2" id="KW-0813">Transport</keyword>
<feature type="transmembrane region" description="Helical" evidence="10">
    <location>
        <begin position="1133"/>
        <end position="1156"/>
    </location>
</feature>
<dbReference type="PANTHER" id="PTHR24223">
    <property type="entry name" value="ATP-BINDING CASSETTE SUB-FAMILY C"/>
    <property type="match status" value="1"/>
</dbReference>
<organism evidence="13 14">
    <name type="scientific">Bionectria ochroleuca</name>
    <name type="common">Gliocladium roseum</name>
    <dbReference type="NCBI Taxonomy" id="29856"/>
    <lineage>
        <taxon>Eukaryota</taxon>
        <taxon>Fungi</taxon>
        <taxon>Dikarya</taxon>
        <taxon>Ascomycota</taxon>
        <taxon>Pezizomycotina</taxon>
        <taxon>Sordariomycetes</taxon>
        <taxon>Hypocreomycetidae</taxon>
        <taxon>Hypocreales</taxon>
        <taxon>Bionectriaceae</taxon>
        <taxon>Clonostachys</taxon>
    </lineage>
</organism>
<evidence type="ECO:0000256" key="2">
    <source>
        <dbReference type="ARBA" id="ARBA00022448"/>
    </source>
</evidence>
<dbReference type="Proteomes" id="UP000766486">
    <property type="component" value="Unassembled WGS sequence"/>
</dbReference>
<evidence type="ECO:0000256" key="4">
    <source>
        <dbReference type="ARBA" id="ARBA00022692"/>
    </source>
</evidence>
<comment type="caution">
    <text evidence="13">The sequence shown here is derived from an EMBL/GenBank/DDBJ whole genome shotgun (WGS) entry which is preliminary data.</text>
</comment>
<feature type="transmembrane region" description="Helical" evidence="10">
    <location>
        <begin position="27"/>
        <end position="49"/>
    </location>
</feature>
<protein>
    <recommendedName>
        <fullName evidence="15">ABC transporter</fullName>
    </recommendedName>
</protein>
<proteinExistence type="predicted"/>
<feature type="transmembrane region" description="Helical" evidence="10">
    <location>
        <begin position="1101"/>
        <end position="1121"/>
    </location>
</feature>
<keyword evidence="14" id="KW-1185">Reference proteome</keyword>
<evidence type="ECO:0000256" key="10">
    <source>
        <dbReference type="SAM" id="Phobius"/>
    </source>
</evidence>
<keyword evidence="8 10" id="KW-0472">Membrane</keyword>
<evidence type="ECO:0000256" key="9">
    <source>
        <dbReference type="SAM" id="MobiDB-lite"/>
    </source>
</evidence>
<dbReference type="PROSITE" id="PS00211">
    <property type="entry name" value="ABC_TRANSPORTER_1"/>
    <property type="match status" value="2"/>
</dbReference>
<dbReference type="SMART" id="SM00382">
    <property type="entry name" value="AAA"/>
    <property type="match status" value="2"/>
</dbReference>
<feature type="transmembrane region" description="Helical" evidence="10">
    <location>
        <begin position="527"/>
        <end position="548"/>
    </location>
</feature>
<feature type="domain" description="ABC transporter" evidence="11">
    <location>
        <begin position="589"/>
        <end position="818"/>
    </location>
</feature>
<reference evidence="13 14" key="1">
    <citation type="submission" date="2019-06" db="EMBL/GenBank/DDBJ databases">
        <authorList>
            <person name="Broberg M."/>
        </authorList>
    </citation>
    <scope>NUCLEOTIDE SEQUENCE [LARGE SCALE GENOMIC DNA]</scope>
</reference>
<dbReference type="InterPro" id="IPR017871">
    <property type="entry name" value="ABC_transporter-like_CS"/>
</dbReference>
<feature type="transmembrane region" description="Helical" evidence="10">
    <location>
        <begin position="308"/>
        <end position="332"/>
    </location>
</feature>
<evidence type="ECO:0000256" key="3">
    <source>
        <dbReference type="ARBA" id="ARBA00022475"/>
    </source>
</evidence>
<keyword evidence="7 10" id="KW-1133">Transmembrane helix</keyword>
<feature type="transmembrane region" description="Helical" evidence="10">
    <location>
        <begin position="98"/>
        <end position="115"/>
    </location>
</feature>
<evidence type="ECO:0000313" key="14">
    <source>
        <dbReference type="Proteomes" id="UP000766486"/>
    </source>
</evidence>
<feature type="transmembrane region" description="Helical" evidence="10">
    <location>
        <begin position="1019"/>
        <end position="1037"/>
    </location>
</feature>
<evidence type="ECO:0000256" key="7">
    <source>
        <dbReference type="ARBA" id="ARBA00022989"/>
    </source>
</evidence>
<dbReference type="InterPro" id="IPR011527">
    <property type="entry name" value="ABC1_TM_dom"/>
</dbReference>
<feature type="domain" description="ABC transmembrane type-1" evidence="12">
    <location>
        <begin position="276"/>
        <end position="543"/>
    </location>
</feature>
<dbReference type="InterPro" id="IPR003593">
    <property type="entry name" value="AAA+_ATPase"/>
</dbReference>
<evidence type="ECO:0000256" key="1">
    <source>
        <dbReference type="ARBA" id="ARBA00004651"/>
    </source>
</evidence>
<comment type="subcellular location">
    <subcellularLocation>
        <location evidence="1">Cell membrane</location>
        <topology evidence="1">Multi-pass membrane protein</topology>
    </subcellularLocation>
</comment>
<dbReference type="InterPro" id="IPR050173">
    <property type="entry name" value="ABC_transporter_C-like"/>
</dbReference>
<dbReference type="Pfam" id="PF00005">
    <property type="entry name" value="ABC_tran"/>
    <property type="match status" value="2"/>
</dbReference>
<evidence type="ECO:0000256" key="8">
    <source>
        <dbReference type="ARBA" id="ARBA00023136"/>
    </source>
</evidence>
<dbReference type="CDD" id="cd18580">
    <property type="entry name" value="ABC_6TM_ABCC_D2"/>
    <property type="match status" value="1"/>
</dbReference>
<dbReference type="InterPro" id="IPR044726">
    <property type="entry name" value="ABCC_6TM_D2"/>
</dbReference>
<evidence type="ECO:0000256" key="5">
    <source>
        <dbReference type="ARBA" id="ARBA00022741"/>
    </source>
</evidence>
<feature type="transmembrane region" description="Helical" evidence="10">
    <location>
        <begin position="61"/>
        <end position="86"/>
    </location>
</feature>